<proteinExistence type="predicted"/>
<feature type="region of interest" description="Disordered" evidence="1">
    <location>
        <begin position="576"/>
        <end position="625"/>
    </location>
</feature>
<feature type="compositionally biased region" description="Basic and acidic residues" evidence="1">
    <location>
        <begin position="594"/>
        <end position="622"/>
    </location>
</feature>
<feature type="compositionally biased region" description="Basic and acidic residues" evidence="1">
    <location>
        <begin position="749"/>
        <end position="770"/>
    </location>
</feature>
<protein>
    <submittedName>
        <fullName evidence="2">Uncharacterized protein</fullName>
    </submittedName>
</protein>
<organism evidence="2 3">
    <name type="scientific">Plasmodium gaboni</name>
    <dbReference type="NCBI Taxonomy" id="647221"/>
    <lineage>
        <taxon>Eukaryota</taxon>
        <taxon>Sar</taxon>
        <taxon>Alveolata</taxon>
        <taxon>Apicomplexa</taxon>
        <taxon>Aconoidasida</taxon>
        <taxon>Haemosporida</taxon>
        <taxon>Plasmodiidae</taxon>
        <taxon>Plasmodium</taxon>
        <taxon>Plasmodium (Laverania)</taxon>
    </lineage>
</organism>
<keyword evidence="3" id="KW-1185">Reference proteome</keyword>
<accession>A0ABY1USR2</accession>
<feature type="region of interest" description="Disordered" evidence="1">
    <location>
        <begin position="650"/>
        <end position="695"/>
    </location>
</feature>
<feature type="region of interest" description="Disordered" evidence="1">
    <location>
        <begin position="499"/>
        <end position="524"/>
    </location>
</feature>
<feature type="compositionally biased region" description="Basic and acidic residues" evidence="1">
    <location>
        <begin position="659"/>
        <end position="695"/>
    </location>
</feature>
<feature type="compositionally biased region" description="Polar residues" evidence="1">
    <location>
        <begin position="507"/>
        <end position="524"/>
    </location>
</feature>
<dbReference type="Proteomes" id="UP000831156">
    <property type="component" value="Chromosome 13"/>
</dbReference>
<feature type="compositionally biased region" description="Basic and acidic residues" evidence="1">
    <location>
        <begin position="841"/>
        <end position="851"/>
    </location>
</feature>
<dbReference type="EMBL" id="LT969436">
    <property type="protein sequence ID" value="SOV17646.1"/>
    <property type="molecule type" value="Genomic_DNA"/>
</dbReference>
<evidence type="ECO:0000313" key="2">
    <source>
        <dbReference type="EMBL" id="SOV17646.1"/>
    </source>
</evidence>
<feature type="compositionally biased region" description="Basic and acidic residues" evidence="1">
    <location>
        <begin position="576"/>
        <end position="585"/>
    </location>
</feature>
<feature type="region of interest" description="Disordered" evidence="1">
    <location>
        <begin position="921"/>
        <end position="954"/>
    </location>
</feature>
<feature type="compositionally biased region" description="Basic and acidic residues" evidence="1">
    <location>
        <begin position="725"/>
        <end position="742"/>
    </location>
</feature>
<evidence type="ECO:0000256" key="1">
    <source>
        <dbReference type="SAM" id="MobiDB-lite"/>
    </source>
</evidence>
<feature type="compositionally biased region" description="Basic and acidic residues" evidence="1">
    <location>
        <begin position="777"/>
        <end position="824"/>
    </location>
</feature>
<feature type="region of interest" description="Disordered" evidence="1">
    <location>
        <begin position="709"/>
        <end position="851"/>
    </location>
</feature>
<name>A0ABY1USR2_9APIC</name>
<reference evidence="2" key="1">
    <citation type="submission" date="2016-09" db="EMBL/GenBank/DDBJ databases">
        <authorList>
            <consortium name="Pathogen Informatics"/>
            <person name="Sun Q."/>
            <person name="Inoue M."/>
        </authorList>
    </citation>
    <scope>NUCLEOTIDE SEQUENCE</scope>
</reference>
<gene>
    <name evidence="2" type="ORF">PGABG01_1330300</name>
</gene>
<sequence length="1076" mass="122238">MKKKKKSGEDDVWDESLNDFMEINKNSCSLTRDTIHGRLRPEPEIIENILEELENKIRHYFNLYQIEKEKRTCSDKNNYYLQKELYKAYATLDKNKLYTKKLEDKLNSIKENECNLIDTVRRIDLLYIQLDTLVQSFAGICTQVIIEINENKDNVMNTLDIKKRKTETIKMLLDYIYPCRTLDPRLNSLYGMLYYQSIGLLKDESFVGPPIPPIPPVVPSESNGWLPPSGSSNNNKMMITSENNMNILADHRFSDLIRMVHSGQNAVINYPDIIKNMYDQNDKIGTKNLSNAENVSLTQNKNNINNINNININGSINSNNINMNERGSYYNQSLNIDDLTGFDVHIGIMEINCPMNDPKIVCVVRYDDESVNSAIQDVQRVSKPKGPDQIMSTGEYIFNIDNKIHLNNLPQKKTGDVPSFMIDIHDVNGKELIGTCSCSFINEKTLIKNSIWDIYSKKNNSTPDVIIGKMYVTISPYPSKSILPAQLFKNVKHSQYKTPGRVESESGVLSKSNVDMSKNMNDTKISTKGKVGFQKSAILSKVIVDKTPLENKKKVSVPVQRGKRVSFKSFSLKLESSESKDKEDNNTEQGSKSQTEKEATVADNKNRDVDDKKKESDKEVGETNKVSSKFSVKNFIKNFANKIESNKIEKENVSLTLKKKTDKEEMNDDKNISEENKVEKKEAQDENENKDNIIKKEMSKVKDGILKIKLPALSKKAPSIVVTKEFAKSKAAEEKVGDDKKMMSSGKSSELKVKDLTTNRENDDKKNDNKNDDDEKNDDKKNDDKKNDDEKNDDEKNDDKKNDDKKNDDKKNDDKKNDDKKNDDNNNNNNDDGGKGIVGKPKMDLPKIKIEPKKDSLKKILLNKTIGKSSTAETKMMNTKDEEGAKPKLSILKKEIPLNNKEDSSNVSKFAKISKTVMNKNDMEQNKITEEGKGNKFGMKKEETAKGEVVSEKKKPSKSSMFSFFKLRQSRIENEGNTTKVGEVQKDVSVTQKKEVATKAIEKDVSKMIKLPIQKKEAPSVASQESVESEELKSKIQEAKSKTLLIDKSKVLSKLSKNVPVKKEIKKFVPKLKNFT</sequence>
<evidence type="ECO:0000313" key="3">
    <source>
        <dbReference type="Proteomes" id="UP000831156"/>
    </source>
</evidence>